<evidence type="ECO:0000259" key="2">
    <source>
        <dbReference type="PROSITE" id="PS51126"/>
    </source>
</evidence>
<feature type="region of interest" description="Disordered" evidence="1">
    <location>
        <begin position="407"/>
        <end position="434"/>
    </location>
</feature>
<dbReference type="EMBL" id="CYKH01001890">
    <property type="protein sequence ID" value="CUG91092.1"/>
    <property type="molecule type" value="Genomic_DNA"/>
</dbReference>
<organism evidence="3 4">
    <name type="scientific">Bodo saltans</name>
    <name type="common">Flagellated protozoan</name>
    <dbReference type="NCBI Taxonomy" id="75058"/>
    <lineage>
        <taxon>Eukaryota</taxon>
        <taxon>Discoba</taxon>
        <taxon>Euglenozoa</taxon>
        <taxon>Kinetoplastea</taxon>
        <taxon>Metakinetoplastina</taxon>
        <taxon>Eubodonida</taxon>
        <taxon>Bodonidae</taxon>
        <taxon>Bodo</taxon>
    </lineage>
</organism>
<dbReference type="PROSITE" id="PS51126">
    <property type="entry name" value="DILUTE"/>
    <property type="match status" value="1"/>
</dbReference>
<feature type="domain" description="Dilute" evidence="2">
    <location>
        <begin position="739"/>
        <end position="901"/>
    </location>
</feature>
<dbReference type="InterPro" id="IPR002710">
    <property type="entry name" value="Dilute_dom"/>
</dbReference>
<keyword evidence="4" id="KW-1185">Reference proteome</keyword>
<feature type="region of interest" description="Disordered" evidence="1">
    <location>
        <begin position="151"/>
        <end position="231"/>
    </location>
</feature>
<dbReference type="SMART" id="SM01132">
    <property type="entry name" value="DIL"/>
    <property type="match status" value="1"/>
</dbReference>
<accession>A0A0S4JLU2</accession>
<dbReference type="VEuPathDB" id="TriTrypDB:BSAL_30160"/>
<feature type="compositionally biased region" description="Polar residues" evidence="1">
    <location>
        <begin position="157"/>
        <end position="166"/>
    </location>
</feature>
<gene>
    <name evidence="3" type="ORF">BSAL_30160</name>
</gene>
<feature type="region of interest" description="Disordered" evidence="1">
    <location>
        <begin position="256"/>
        <end position="395"/>
    </location>
</feature>
<dbReference type="AlphaFoldDB" id="A0A0S4JLU2"/>
<protein>
    <submittedName>
        <fullName evidence="3">Ribosomal P protein AGP2beta-2, putative</fullName>
    </submittedName>
</protein>
<feature type="compositionally biased region" description="Polar residues" evidence="1">
    <location>
        <begin position="420"/>
        <end position="434"/>
    </location>
</feature>
<reference evidence="4" key="1">
    <citation type="submission" date="2015-09" db="EMBL/GenBank/DDBJ databases">
        <authorList>
            <consortium name="Pathogen Informatics"/>
        </authorList>
    </citation>
    <scope>NUCLEOTIDE SEQUENCE [LARGE SCALE GENOMIC DNA]</scope>
    <source>
        <strain evidence="4">Lake Konstanz</strain>
    </source>
</reference>
<feature type="compositionally biased region" description="Acidic residues" evidence="1">
    <location>
        <begin position="185"/>
        <end position="195"/>
    </location>
</feature>
<feature type="compositionally biased region" description="Polar residues" evidence="1">
    <location>
        <begin position="327"/>
        <end position="346"/>
    </location>
</feature>
<dbReference type="Proteomes" id="UP000051952">
    <property type="component" value="Unassembled WGS sequence"/>
</dbReference>
<feature type="compositionally biased region" description="Polar residues" evidence="1">
    <location>
        <begin position="290"/>
        <end position="303"/>
    </location>
</feature>
<feature type="compositionally biased region" description="Polar residues" evidence="1">
    <location>
        <begin position="265"/>
        <end position="274"/>
    </location>
</feature>
<sequence>MSTINNSRSWSYKVHRDVKIVFDVFVETLQGGTPGQAYVVNYERGPKEHGHSEPVSASADGSVHFKYSSSFVSTMQRKNDTSYKRKEFRLWVTEHPSGYIVSDLIYDLAGPIENEVFPNKKLMVKSPNGESKLLFCITGINEDDYIHLMSDKGRPSGTFQRSQSAASPEATDTRPLKAAATQPEDLLEDDEEDDERDRNQQASSVNARAAQKRQPTKEDQSKQQTNAGQAVRTVANLHDDEDDDDDLEFMVDGAVAQVSGRRGGNTPTAQNTPKGNHRSESPAPRAAITAEQSSSAVGTTKSTAPPQSRPPANPAPEAAATPSESPQGTTSTAAPSQSAVGRSISPSVVAPPPREDSPIEPQVRPAQVHLRSSADYVRSDTRQDAAVRSSTPVAESLESVAVPQVYQRTDASKSRHAPVPSNTLSTTSSSRADVSPINESLSRFINDAPRSVSVATTVATSRNEKEVEKYLSEINAAVIAMANDTMALPSASDSVSTQLPASASTGLHTFNVAGASKTASSIPRAALLALHCLGYWSGLRRVIFLHDFISMLFVDVVPHTRHAAQWMNVLLHVLFHTLTQGGDDVDNYYEPLSEDDAVQMSDDLTQCILDAEECGFGSRNRFMCRGSRDDRLFHLVARDGGNEEASVPGAQVPPMHPGASIILTIGIDEALRRLSLAASSAAVADIERFCYPPPVPPTRHTGNGYHYSGPVDGSVSGFNTPFGVGGGGPDHVTEDAAFSVVLNALNRLFLGLHGVTKSQPGGASALLRLTAAELFKIIFRNINNTLLNNIVTKDRSGKLKSRVRTIDDAMNLKLALSLFEAWLQEHQLFIAARAELLGCRQVCDLIILHKRLLMNIELSDEVTSTLTPEMVVFLLEQYQPSAKETPLDTVPVDVINAFKREVEERSRVASRSSKKPHSNALAGAPTPLPTRSLATFPFLDFVSSLIPFQEDEEASSQKRRSLRYSIAAASKVKGEDNGATASSSLSFQPRALAKAEQRTLDWDQSDNRLTYLRNREAFLGVSTTHDPDGKKLTEDEARDAQARLGLRVVALSVAEEDVIRRMVV</sequence>
<name>A0A0S4JLU2_BODSA</name>
<evidence type="ECO:0000313" key="3">
    <source>
        <dbReference type="EMBL" id="CUG91092.1"/>
    </source>
</evidence>
<dbReference type="Pfam" id="PF01843">
    <property type="entry name" value="DIL"/>
    <property type="match status" value="1"/>
</dbReference>
<proteinExistence type="predicted"/>
<dbReference type="OrthoDB" id="241933at2759"/>
<evidence type="ECO:0000256" key="1">
    <source>
        <dbReference type="SAM" id="MobiDB-lite"/>
    </source>
</evidence>
<feature type="compositionally biased region" description="Low complexity" evidence="1">
    <location>
        <begin position="315"/>
        <end position="326"/>
    </location>
</feature>
<feature type="region of interest" description="Disordered" evidence="1">
    <location>
        <begin position="906"/>
        <end position="926"/>
    </location>
</feature>
<evidence type="ECO:0000313" key="4">
    <source>
        <dbReference type="Proteomes" id="UP000051952"/>
    </source>
</evidence>